<keyword evidence="1" id="KW-0812">Transmembrane</keyword>
<evidence type="ECO:0000256" key="1">
    <source>
        <dbReference type="SAM" id="Phobius"/>
    </source>
</evidence>
<dbReference type="PANTHER" id="PTHR16214:SF3">
    <property type="entry name" value="TRANSMEMBRANE PROTEIN 260"/>
    <property type="match status" value="1"/>
</dbReference>
<feature type="transmembrane region" description="Helical" evidence="1">
    <location>
        <begin position="119"/>
        <end position="141"/>
    </location>
</feature>
<keyword evidence="1" id="KW-1133">Transmembrane helix</keyword>
<reference evidence="2 3" key="1">
    <citation type="submission" date="2016-08" db="EMBL/GenBank/DDBJ databases">
        <title>Draft genome of Fabibacter sp. strain SK-8.</title>
        <authorList>
            <person name="Wong S.-K."/>
            <person name="Hamasaki K."/>
            <person name="Yoshizawa S."/>
        </authorList>
    </citation>
    <scope>NUCLEOTIDE SEQUENCE [LARGE SCALE GENOMIC DNA]</scope>
    <source>
        <strain evidence="2 3">SK-8</strain>
    </source>
</reference>
<keyword evidence="2" id="KW-0808">Transferase</keyword>
<keyword evidence="3" id="KW-1185">Reference proteome</keyword>
<name>A0A1E5T515_9BACT</name>
<organism evidence="2 3">
    <name type="scientific">Roseivirga misakiensis</name>
    <dbReference type="NCBI Taxonomy" id="1563681"/>
    <lineage>
        <taxon>Bacteria</taxon>
        <taxon>Pseudomonadati</taxon>
        <taxon>Bacteroidota</taxon>
        <taxon>Cytophagia</taxon>
        <taxon>Cytophagales</taxon>
        <taxon>Roseivirgaceae</taxon>
        <taxon>Roseivirga</taxon>
    </lineage>
</organism>
<dbReference type="RefSeq" id="WP_069833771.1">
    <property type="nucleotide sequence ID" value="NZ_MDGQ01000003.1"/>
</dbReference>
<feature type="transmembrane region" description="Helical" evidence="1">
    <location>
        <begin position="531"/>
        <end position="551"/>
    </location>
</feature>
<gene>
    <name evidence="2" type="ORF">BFP71_01925</name>
</gene>
<keyword evidence="1" id="KW-0472">Membrane</keyword>
<feature type="transmembrane region" description="Helical" evidence="1">
    <location>
        <begin position="220"/>
        <end position="244"/>
    </location>
</feature>
<dbReference type="STRING" id="1563681.BFP71_01925"/>
<protein>
    <submittedName>
        <fullName evidence="2">Glycosyltransferase</fullName>
    </submittedName>
</protein>
<dbReference type="GO" id="GO:0016740">
    <property type="term" value="F:transferase activity"/>
    <property type="evidence" value="ECO:0007669"/>
    <property type="project" value="UniProtKB-KW"/>
</dbReference>
<dbReference type="Proteomes" id="UP000095552">
    <property type="component" value="Unassembled WGS sequence"/>
</dbReference>
<dbReference type="OrthoDB" id="9807602at2"/>
<feature type="transmembrane region" description="Helical" evidence="1">
    <location>
        <begin position="478"/>
        <end position="495"/>
    </location>
</feature>
<dbReference type="InterPro" id="IPR052724">
    <property type="entry name" value="GT117_domain-containing"/>
</dbReference>
<feature type="transmembrane region" description="Helical" evidence="1">
    <location>
        <begin position="293"/>
        <end position="312"/>
    </location>
</feature>
<feature type="transmembrane region" description="Helical" evidence="1">
    <location>
        <begin position="563"/>
        <end position="580"/>
    </location>
</feature>
<dbReference type="AlphaFoldDB" id="A0A1E5T515"/>
<feature type="transmembrane region" description="Helical" evidence="1">
    <location>
        <begin position="147"/>
        <end position="165"/>
    </location>
</feature>
<evidence type="ECO:0000313" key="2">
    <source>
        <dbReference type="EMBL" id="OEK06459.1"/>
    </source>
</evidence>
<feature type="transmembrane region" description="Helical" evidence="1">
    <location>
        <begin position="177"/>
        <end position="208"/>
    </location>
</feature>
<accession>A0A1E5T515</accession>
<feature type="transmembrane region" description="Helical" evidence="1">
    <location>
        <begin position="501"/>
        <end position="519"/>
    </location>
</feature>
<proteinExistence type="predicted"/>
<dbReference type="PANTHER" id="PTHR16214">
    <property type="entry name" value="TRANSMEMBRANE PROTEIN 260"/>
    <property type="match status" value="1"/>
</dbReference>
<feature type="transmembrane region" description="Helical" evidence="1">
    <location>
        <begin position="7"/>
        <end position="26"/>
    </location>
</feature>
<comment type="caution">
    <text evidence="2">The sequence shown here is derived from an EMBL/GenBank/DDBJ whole genome shotgun (WGS) entry which is preliminary data.</text>
</comment>
<dbReference type="EMBL" id="MDGQ01000003">
    <property type="protein sequence ID" value="OEK06459.1"/>
    <property type="molecule type" value="Genomic_DNA"/>
</dbReference>
<dbReference type="InterPro" id="IPR021280">
    <property type="entry name" value="TMEM260-like"/>
</dbReference>
<feature type="transmembrane region" description="Helical" evidence="1">
    <location>
        <begin position="256"/>
        <end position="281"/>
    </location>
</feature>
<dbReference type="Pfam" id="PF11028">
    <property type="entry name" value="TMEM260-like"/>
    <property type="match status" value="1"/>
</dbReference>
<sequence>MTDFKKINNLTGWGVFLVSLVAYILTIEETASFWDSGEFIAIAYKLEVSHPPGAPLFMLIGRLFSFLSFGDVTQVAYWINMSSAVASAMTILFLYWSIVMLGRKLIDAKYGEENDLQKLLLMGAGVVGSLAFTFTDSFWFSAVEGEVYALSSFFTAVVFWAILKWELVEEESRANKWLVFIAYMLGLSTGIHLLGLVTLPALGLIYYFKKYENATLKGGILAVLASLVLIVVINSFIIPGLPTLAGAFEITFVNTFGLPFGSGALFLTIMVIVAIVLGLRYTAKKDFVNANTLILSMAFILIGYACYAVILIRSRADPPIDQNNPEDVMTFISYLKREQYGSRPLLKGQYFNAPQAGTRRGAPVYYKADGSYKIKDYKTIIDYDPEYTTFLPRMWSANPGHPQTYMAKTGLRPGEKPSFMQNLGFMFSHQIGHMYLRYFMFNFAGRESDIQNADWIGPFESSEGVPKTILENKGRNQYFMIPLILGLIGFFFQFNKDPKRFAATLMFFILTGLALVVYLNSPPIEPRERDYIYVGSYYVFAFWIGFSVLAIGKTLLSRKAAKSMVIGSIAIGMLAPIILAKENWDDHDRSGRYLSVDSARNFLASCAPNAILFTGGDNDTFPLWYIQEVEGFRTDVRVVVMSYYETDWYIDQTATKMNDSEGFPYSLTIDNYREGTNDALYINEMQQFAGQAADLDDYLDIVKRDVDGFKLTMQSGDRIMSVPTEILKLEVDTSAVLESGIIPDNLKPYVTPTMFFGFKKDQNGELQSRVLTKGQMMLLDLIAHNNWERPIYFNYTSVSSLNFNIDPYLVQEGMAYRLLPIMNPNGVGRDMVNTDLMYENITEKMRFRGLDDPKANLNEDYRGFIQNHRSMFTALSDALIAEGDTLRAKEMLDMGMEKMPVEASPYDVSSIGFVQGYFDIGETDKATQIAVDMANQFDAEVTYLQSKLRYDREYSLKTRGLRYLEALLRGNGKTEEAEKIRLMLDAQNVRLEADYRNF</sequence>
<evidence type="ECO:0000313" key="3">
    <source>
        <dbReference type="Proteomes" id="UP000095552"/>
    </source>
</evidence>
<feature type="transmembrane region" description="Helical" evidence="1">
    <location>
        <begin position="75"/>
        <end position="98"/>
    </location>
</feature>